<organism evidence="2 3">
    <name type="scientific">Desmophyllum pertusum</name>
    <dbReference type="NCBI Taxonomy" id="174260"/>
    <lineage>
        <taxon>Eukaryota</taxon>
        <taxon>Metazoa</taxon>
        <taxon>Cnidaria</taxon>
        <taxon>Anthozoa</taxon>
        <taxon>Hexacorallia</taxon>
        <taxon>Scleractinia</taxon>
        <taxon>Caryophylliina</taxon>
        <taxon>Caryophylliidae</taxon>
        <taxon>Desmophyllum</taxon>
    </lineage>
</organism>
<keyword evidence="1" id="KW-0472">Membrane</keyword>
<accession>A0A9X0DBH2</accession>
<reference evidence="2" key="1">
    <citation type="submission" date="2023-01" db="EMBL/GenBank/DDBJ databases">
        <title>Genome assembly of the deep-sea coral Lophelia pertusa.</title>
        <authorList>
            <person name="Herrera S."/>
            <person name="Cordes E."/>
        </authorList>
    </citation>
    <scope>NUCLEOTIDE SEQUENCE</scope>
    <source>
        <strain evidence="2">USNM1676648</strain>
        <tissue evidence="2">Polyp</tissue>
    </source>
</reference>
<name>A0A9X0DBH2_9CNID</name>
<dbReference type="Proteomes" id="UP001163046">
    <property type="component" value="Unassembled WGS sequence"/>
</dbReference>
<evidence type="ECO:0000313" key="2">
    <source>
        <dbReference type="EMBL" id="KAJ7394437.1"/>
    </source>
</evidence>
<keyword evidence="1" id="KW-1133">Transmembrane helix</keyword>
<proteinExistence type="predicted"/>
<dbReference type="AlphaFoldDB" id="A0A9X0DBH2"/>
<dbReference type="Gene3D" id="3.40.50.2000">
    <property type="entry name" value="Glycogen Phosphorylase B"/>
    <property type="match status" value="1"/>
</dbReference>
<dbReference type="SUPFAM" id="SSF53756">
    <property type="entry name" value="UDP-Glycosyltransferase/glycogen phosphorylase"/>
    <property type="match status" value="1"/>
</dbReference>
<keyword evidence="1" id="KW-0812">Transmembrane</keyword>
<evidence type="ECO:0000256" key="1">
    <source>
        <dbReference type="SAM" id="Phobius"/>
    </source>
</evidence>
<keyword evidence="3" id="KW-1185">Reference proteome</keyword>
<sequence>MAAFRTLVYLAILSYCLAANFVMFPMFSRSHYMLVARLGQELAERGHQVKIFVGASQSFAANDPNVRIFNDVKFAKFFSAPPTASEFKAMAGIAEMKFVLKLQSLYCDDMFSNAELMEETRHADLVVGELFYLCSSLVADKLSLPLVIISAVSISSPTSIA</sequence>
<gene>
    <name evidence="2" type="ORF">OS493_000246</name>
</gene>
<feature type="transmembrane region" description="Helical" evidence="1">
    <location>
        <begin position="6"/>
        <end position="27"/>
    </location>
</feature>
<comment type="caution">
    <text evidence="2">The sequence shown here is derived from an EMBL/GenBank/DDBJ whole genome shotgun (WGS) entry which is preliminary data.</text>
</comment>
<protein>
    <submittedName>
        <fullName evidence="2">Uncharacterized protein</fullName>
    </submittedName>
</protein>
<dbReference type="OrthoDB" id="5835829at2759"/>
<dbReference type="EMBL" id="MU825396">
    <property type="protein sequence ID" value="KAJ7394437.1"/>
    <property type="molecule type" value="Genomic_DNA"/>
</dbReference>
<evidence type="ECO:0000313" key="3">
    <source>
        <dbReference type="Proteomes" id="UP001163046"/>
    </source>
</evidence>